<organism evidence="1 2">
    <name type="scientific">Chryseosolibacter histidini</name>
    <dbReference type="NCBI Taxonomy" id="2782349"/>
    <lineage>
        <taxon>Bacteria</taxon>
        <taxon>Pseudomonadati</taxon>
        <taxon>Bacteroidota</taxon>
        <taxon>Cytophagia</taxon>
        <taxon>Cytophagales</taxon>
        <taxon>Chryseotaleaceae</taxon>
        <taxon>Chryseosolibacter</taxon>
    </lineage>
</organism>
<keyword evidence="2" id="KW-1185">Reference proteome</keyword>
<dbReference type="InterPro" id="IPR016024">
    <property type="entry name" value="ARM-type_fold"/>
</dbReference>
<evidence type="ECO:0000313" key="1">
    <source>
        <dbReference type="EMBL" id="MBT1696365.1"/>
    </source>
</evidence>
<proteinExistence type="predicted"/>
<gene>
    <name evidence="1" type="ORF">KK083_05730</name>
</gene>
<protein>
    <submittedName>
        <fullName evidence="1">DNA alkylation repair protein</fullName>
    </submittedName>
</protein>
<dbReference type="PANTHER" id="PTHR34070">
    <property type="entry name" value="ARMADILLO-TYPE FOLD"/>
    <property type="match status" value="1"/>
</dbReference>
<dbReference type="SUPFAM" id="SSF48371">
    <property type="entry name" value="ARM repeat"/>
    <property type="match status" value="1"/>
</dbReference>
<comment type="caution">
    <text evidence="1">The sequence shown here is derived from an EMBL/GenBank/DDBJ whole genome shotgun (WGS) entry which is preliminary data.</text>
</comment>
<evidence type="ECO:0000313" key="2">
    <source>
        <dbReference type="Proteomes" id="UP001319200"/>
    </source>
</evidence>
<dbReference type="PANTHER" id="PTHR34070:SF1">
    <property type="entry name" value="DNA ALKYLATION REPAIR PROTEIN"/>
    <property type="match status" value="1"/>
</dbReference>
<dbReference type="Gene3D" id="1.25.10.90">
    <property type="match status" value="1"/>
</dbReference>
<accession>A0AAP2DHE2</accession>
<dbReference type="Proteomes" id="UP001319200">
    <property type="component" value="Unassembled WGS sequence"/>
</dbReference>
<reference evidence="1 2" key="1">
    <citation type="submission" date="2021-05" db="EMBL/GenBank/DDBJ databases">
        <title>A Polyphasic approach of four new species of the genus Ohtaekwangia: Ohtaekwangia histidinii sp. nov., Ohtaekwangia cretensis sp. nov., Ohtaekwangia indiensis sp. nov., Ohtaekwangia reichenbachii sp. nov. from diverse environment.</title>
        <authorList>
            <person name="Octaviana S."/>
        </authorList>
    </citation>
    <scope>NUCLEOTIDE SEQUENCE [LARGE SCALE GENOMIC DNA]</scope>
    <source>
        <strain evidence="1 2">PWU4</strain>
    </source>
</reference>
<dbReference type="InterPro" id="IPR014825">
    <property type="entry name" value="DNA_alkylation"/>
</dbReference>
<sequence length="239" mass="27367">MVNPFHDEILQLIKEHSGTPTQHTFLDSYLGNEHPRYPISAPKLRKIAQSWMREHRTLTAPEFTAMLTSLIEGKSSTEKCMAGIMMDYATADQRRFDPKLFDQWLDHLEGWAEVDAVCTGKYTIHELPADWKKWAPLLKRFSKSKNINKRRASLVLLCSPVRHNDDESMADAALENIMTLKAEKSVLITKAISWILRSMVKHHKKKVATFVDKNSDTLPAIAVRETRVVLKTGKKTRTV</sequence>
<dbReference type="EMBL" id="JAHESF010000004">
    <property type="protein sequence ID" value="MBT1696365.1"/>
    <property type="molecule type" value="Genomic_DNA"/>
</dbReference>
<name>A0AAP2DHE2_9BACT</name>
<dbReference type="Pfam" id="PF08713">
    <property type="entry name" value="DNA_alkylation"/>
    <property type="match status" value="1"/>
</dbReference>
<dbReference type="RefSeq" id="WP_254161625.1">
    <property type="nucleotide sequence ID" value="NZ_JAHESF010000004.1"/>
</dbReference>
<dbReference type="CDD" id="cd06561">
    <property type="entry name" value="AlkD_like"/>
    <property type="match status" value="1"/>
</dbReference>
<dbReference type="AlphaFoldDB" id="A0AAP2DHE2"/>